<dbReference type="InterPro" id="IPR016024">
    <property type="entry name" value="ARM-type_fold"/>
</dbReference>
<dbReference type="STRING" id="1122252.SAMN05660443_1099"/>
<keyword evidence="1" id="KW-0175">Coiled coil</keyword>
<evidence type="ECO:0000313" key="3">
    <source>
        <dbReference type="Proteomes" id="UP000199058"/>
    </source>
</evidence>
<dbReference type="Proteomes" id="UP000199058">
    <property type="component" value="Unassembled WGS sequence"/>
</dbReference>
<reference evidence="2 3" key="1">
    <citation type="submission" date="2016-10" db="EMBL/GenBank/DDBJ databases">
        <authorList>
            <person name="de Groot N.N."/>
        </authorList>
    </citation>
    <scope>NUCLEOTIDE SEQUENCE [LARGE SCALE GENOMIC DNA]</scope>
    <source>
        <strain evidence="2 3">DSM 18438</strain>
    </source>
</reference>
<proteinExistence type="predicted"/>
<feature type="coiled-coil region" evidence="1">
    <location>
        <begin position="8"/>
        <end position="35"/>
    </location>
</feature>
<dbReference type="SUPFAM" id="SSF48371">
    <property type="entry name" value="ARM repeat"/>
    <property type="match status" value="1"/>
</dbReference>
<evidence type="ECO:0008006" key="4">
    <source>
        <dbReference type="Google" id="ProtNLM"/>
    </source>
</evidence>
<accession>A0A1I1FS19</accession>
<dbReference type="AlphaFoldDB" id="A0A1I1FS19"/>
<protein>
    <recommendedName>
        <fullName evidence="4">HEAT repeat-containing protein</fullName>
    </recommendedName>
</protein>
<evidence type="ECO:0000256" key="1">
    <source>
        <dbReference type="SAM" id="Coils"/>
    </source>
</evidence>
<name>A0A1I1FS19_9GAMM</name>
<dbReference type="OrthoDB" id="7359267at2"/>
<evidence type="ECO:0000313" key="2">
    <source>
        <dbReference type="EMBL" id="SFC00438.1"/>
    </source>
</evidence>
<organism evidence="2 3">
    <name type="scientific">Marinospirillum celere</name>
    <dbReference type="NCBI Taxonomy" id="1122252"/>
    <lineage>
        <taxon>Bacteria</taxon>
        <taxon>Pseudomonadati</taxon>
        <taxon>Pseudomonadota</taxon>
        <taxon>Gammaproteobacteria</taxon>
        <taxon>Oceanospirillales</taxon>
        <taxon>Oceanospirillaceae</taxon>
        <taxon>Marinospirillum</taxon>
    </lineage>
</organism>
<dbReference type="RefSeq" id="WP_091960381.1">
    <property type="nucleotide sequence ID" value="NZ_FOLH01000002.1"/>
</dbReference>
<gene>
    <name evidence="2" type="ORF">SAMN05660443_1099</name>
</gene>
<keyword evidence="3" id="KW-1185">Reference proteome</keyword>
<dbReference type="InterPro" id="IPR011989">
    <property type="entry name" value="ARM-like"/>
</dbReference>
<dbReference type="Gene3D" id="1.25.10.10">
    <property type="entry name" value="Leucine-rich Repeat Variant"/>
    <property type="match status" value="1"/>
</dbReference>
<dbReference type="EMBL" id="FOLH01000002">
    <property type="protein sequence ID" value="SFC00438.1"/>
    <property type="molecule type" value="Genomic_DNA"/>
</dbReference>
<sequence length="227" mass="25437">MLIRNPKAEAQQKTAATTEELVQQLAEQLQEGSAEDCIHLLSSNPSLPADLRKSMLKRMVAESDVRLQQVFMNHLLPGLTAKELHLLLDQLNNDDAGLRSQIIDGLSQVSEDQQRELLFPELKKRLEEGDRDTRILTLNLITWLENPKFLPVVLKLLSQEEDINVCMTALDALPSLKADPELPLLDEIAEKFSDEPYASFALANIRKELAAQKNQDASGKEFLSGNN</sequence>